<keyword evidence="8 11" id="KW-0256">Endoplasmic reticulum</keyword>
<dbReference type="PANTHER" id="PTHR12886">
    <property type="entry name" value="PIG-M MANNOSYLTRANSFERASE"/>
    <property type="match status" value="1"/>
</dbReference>
<dbReference type="EMBL" id="CAMPGE010005166">
    <property type="protein sequence ID" value="CAI2364014.1"/>
    <property type="molecule type" value="Genomic_DNA"/>
</dbReference>
<organism evidence="12 13">
    <name type="scientific">Euplotes crassus</name>
    <dbReference type="NCBI Taxonomy" id="5936"/>
    <lineage>
        <taxon>Eukaryota</taxon>
        <taxon>Sar</taxon>
        <taxon>Alveolata</taxon>
        <taxon>Ciliophora</taxon>
        <taxon>Intramacronucleata</taxon>
        <taxon>Spirotrichea</taxon>
        <taxon>Hypotrichia</taxon>
        <taxon>Euplotida</taxon>
        <taxon>Euplotidae</taxon>
        <taxon>Moneuplotes</taxon>
    </lineage>
</organism>
<comment type="pathway">
    <text evidence="2 11">Glycolipid biosynthesis; glycosylphosphatidylinositol-anchor biosynthesis.</text>
</comment>
<feature type="transmembrane region" description="Helical" evidence="11">
    <location>
        <begin position="357"/>
        <end position="375"/>
    </location>
</feature>
<feature type="transmembrane region" description="Helical" evidence="11">
    <location>
        <begin position="159"/>
        <end position="177"/>
    </location>
</feature>
<feature type="transmembrane region" description="Helical" evidence="11">
    <location>
        <begin position="230"/>
        <end position="248"/>
    </location>
</feature>
<comment type="caution">
    <text evidence="12">The sequence shown here is derived from an EMBL/GenBank/DDBJ whole genome shotgun (WGS) entry which is preliminary data.</text>
</comment>
<sequence length="434" mass="50916">MSNTNGDIKQKQPSPDCNEWSFKNNIVLAIGIIIKVALLVLGYSDHDDNSGQLKFTDIDYFVFTDAAKYVLEGGSPYDRITYRYTPLMAYVVIPNHLLHPMFGKILFTALEILCIILIRKIIQSQFSMRSCVPYQNYLEAWILLNPLIITTSPRGSNDILVAFVVLMFIYLLIKRWYILSGALFGLSVHLKIYPIIYGFPLILFIDRKKGEIARANVLLNPRNWFTARKLKFFGTSAIVFFSLLYLFFEMYGFEFLYESYIYHSERVDHRHNFSFNYYFEYFYYDELPENKYLVRKLGFVAQWGLVSYVGIRFYNDLTSAVALQTFIFVMFNRVCTAQYFLWYMIFMPFIAIKYKKLLAYQSIFLVLVIMLLGNLMVNLSNAPLELLGMPSYDYIFVSTHLYLIINSCLAFTAIKNLEFTDTKYFDEIEKEKIN</sequence>
<comment type="function">
    <text evidence="11">Catalytic subunit of the glycosylphosphatidylinositol-mannosyltransferase I complex which catalyzes the transfer of the first mannose, via an alpha-1,4 bond from a dolichol-phosphate-mannose (Dol-P-Man) to the glucosaminyl acyl phosphatidylinositol (GlcN-(acyl)PI) intermediate to generate alpha-D-Man-(1-&gt;4)-alpha-D-GlcN-(1-&gt;6)-(1-radyl,2-acyl-sn-glycero-3-phospho)-2-acyl-inositol and participates in the sixth step of the glycosylphosphatidylinositol-anchor biosynthesis.</text>
</comment>
<evidence type="ECO:0000313" key="12">
    <source>
        <dbReference type="EMBL" id="CAI2364014.1"/>
    </source>
</evidence>
<dbReference type="GO" id="GO:1990529">
    <property type="term" value="C:glycosylphosphatidylinositol-mannosyltransferase I complex"/>
    <property type="evidence" value="ECO:0007669"/>
    <property type="project" value="TreeGrafter"/>
</dbReference>
<protein>
    <recommendedName>
        <fullName evidence="11">GPI mannosyltransferase 1</fullName>
        <ecNumber evidence="11">2.4.1.-</ecNumber>
    </recommendedName>
    <alternativeName>
        <fullName evidence="11">GPI mannosyltransferase I</fullName>
    </alternativeName>
</protein>
<keyword evidence="4 11" id="KW-0337">GPI-anchor biosynthesis</keyword>
<comment type="similarity">
    <text evidence="3 11">Belongs to the PIGM family.</text>
</comment>
<keyword evidence="10 11" id="KW-0472">Membrane</keyword>
<dbReference type="AlphaFoldDB" id="A0AAD1UBZ8"/>
<keyword evidence="6 11" id="KW-0808">Transferase</keyword>
<evidence type="ECO:0000256" key="1">
    <source>
        <dbReference type="ARBA" id="ARBA00004477"/>
    </source>
</evidence>
<evidence type="ECO:0000256" key="7">
    <source>
        <dbReference type="ARBA" id="ARBA00022692"/>
    </source>
</evidence>
<keyword evidence="5 11" id="KW-0328">Glycosyltransferase</keyword>
<dbReference type="Proteomes" id="UP001295684">
    <property type="component" value="Unassembled WGS sequence"/>
</dbReference>
<dbReference type="GO" id="GO:0006506">
    <property type="term" value="P:GPI anchor biosynthetic process"/>
    <property type="evidence" value="ECO:0007669"/>
    <property type="project" value="UniProtKB-KW"/>
</dbReference>
<gene>
    <name evidence="12" type="ORF">ECRASSUSDP1_LOCUS5354</name>
</gene>
<reference evidence="12" key="1">
    <citation type="submission" date="2023-07" db="EMBL/GenBank/DDBJ databases">
        <authorList>
            <consortium name="AG Swart"/>
            <person name="Singh M."/>
            <person name="Singh A."/>
            <person name="Seah K."/>
            <person name="Emmerich C."/>
        </authorList>
    </citation>
    <scope>NUCLEOTIDE SEQUENCE</scope>
    <source>
        <strain evidence="12">DP1</strain>
    </source>
</reference>
<keyword evidence="13" id="KW-1185">Reference proteome</keyword>
<feature type="transmembrane region" description="Helical" evidence="11">
    <location>
        <begin position="321"/>
        <end position="345"/>
    </location>
</feature>
<feature type="transmembrane region" description="Helical" evidence="11">
    <location>
        <begin position="97"/>
        <end position="118"/>
    </location>
</feature>
<feature type="transmembrane region" description="Helical" evidence="11">
    <location>
        <begin position="395"/>
        <end position="414"/>
    </location>
</feature>
<comment type="subcellular location">
    <subcellularLocation>
        <location evidence="1 11">Endoplasmic reticulum membrane</location>
        <topology evidence="1 11">Multi-pass membrane protein</topology>
    </subcellularLocation>
</comment>
<evidence type="ECO:0000256" key="10">
    <source>
        <dbReference type="ARBA" id="ARBA00023136"/>
    </source>
</evidence>
<evidence type="ECO:0000256" key="2">
    <source>
        <dbReference type="ARBA" id="ARBA00004687"/>
    </source>
</evidence>
<name>A0AAD1UBZ8_EUPCR</name>
<evidence type="ECO:0000256" key="3">
    <source>
        <dbReference type="ARBA" id="ARBA00011071"/>
    </source>
</evidence>
<accession>A0AAD1UBZ8</accession>
<dbReference type="GO" id="GO:0051751">
    <property type="term" value="F:alpha-1,4-mannosyltransferase activity"/>
    <property type="evidence" value="ECO:0007669"/>
    <property type="project" value="InterPro"/>
</dbReference>
<dbReference type="PANTHER" id="PTHR12886:SF0">
    <property type="entry name" value="GPI MANNOSYLTRANSFERASE 1"/>
    <property type="match status" value="1"/>
</dbReference>
<keyword evidence="9 11" id="KW-1133">Transmembrane helix</keyword>
<dbReference type="GO" id="GO:0004376">
    <property type="term" value="F:GPI mannosyltransferase activity"/>
    <property type="evidence" value="ECO:0007669"/>
    <property type="project" value="InterPro"/>
</dbReference>
<keyword evidence="7 11" id="KW-0812">Transmembrane</keyword>
<feature type="transmembrane region" description="Helical" evidence="11">
    <location>
        <begin position="26"/>
        <end position="44"/>
    </location>
</feature>
<evidence type="ECO:0000313" key="13">
    <source>
        <dbReference type="Proteomes" id="UP001295684"/>
    </source>
</evidence>
<dbReference type="GO" id="GO:0005789">
    <property type="term" value="C:endoplasmic reticulum membrane"/>
    <property type="evidence" value="ECO:0007669"/>
    <property type="project" value="UniProtKB-SubCell"/>
</dbReference>
<evidence type="ECO:0000256" key="9">
    <source>
        <dbReference type="ARBA" id="ARBA00022989"/>
    </source>
</evidence>
<dbReference type="Pfam" id="PF05007">
    <property type="entry name" value="Mannosyl_trans"/>
    <property type="match status" value="1"/>
</dbReference>
<dbReference type="EC" id="2.4.1.-" evidence="11"/>
<evidence type="ECO:0000256" key="11">
    <source>
        <dbReference type="RuleBase" id="RU365064"/>
    </source>
</evidence>
<evidence type="ECO:0000256" key="8">
    <source>
        <dbReference type="ARBA" id="ARBA00022824"/>
    </source>
</evidence>
<feature type="transmembrane region" description="Helical" evidence="11">
    <location>
        <begin position="183"/>
        <end position="205"/>
    </location>
</feature>
<evidence type="ECO:0000256" key="4">
    <source>
        <dbReference type="ARBA" id="ARBA00022502"/>
    </source>
</evidence>
<dbReference type="InterPro" id="IPR007704">
    <property type="entry name" value="PIG-M"/>
</dbReference>
<proteinExistence type="inferred from homology"/>
<evidence type="ECO:0000256" key="6">
    <source>
        <dbReference type="ARBA" id="ARBA00022679"/>
    </source>
</evidence>
<evidence type="ECO:0000256" key="5">
    <source>
        <dbReference type="ARBA" id="ARBA00022676"/>
    </source>
</evidence>